<keyword evidence="3" id="KW-1185">Reference proteome</keyword>
<protein>
    <submittedName>
        <fullName evidence="2">Uncharacterized protein</fullName>
    </submittedName>
</protein>
<dbReference type="Proteomes" id="UP001324427">
    <property type="component" value="Unassembled WGS sequence"/>
</dbReference>
<organism evidence="2 3">
    <name type="scientific">Oleoguttula mirabilis</name>
    <dbReference type="NCBI Taxonomy" id="1507867"/>
    <lineage>
        <taxon>Eukaryota</taxon>
        <taxon>Fungi</taxon>
        <taxon>Dikarya</taxon>
        <taxon>Ascomycota</taxon>
        <taxon>Pezizomycotina</taxon>
        <taxon>Dothideomycetes</taxon>
        <taxon>Dothideomycetidae</taxon>
        <taxon>Mycosphaerellales</taxon>
        <taxon>Teratosphaeriaceae</taxon>
        <taxon>Oleoguttula</taxon>
    </lineage>
</organism>
<reference evidence="2 3" key="1">
    <citation type="submission" date="2021-11" db="EMBL/GenBank/DDBJ databases">
        <title>Black yeast isolated from Biological Soil Crust.</title>
        <authorList>
            <person name="Kurbessoian T."/>
        </authorList>
    </citation>
    <scope>NUCLEOTIDE SEQUENCE [LARGE SCALE GENOMIC DNA]</scope>
    <source>
        <strain evidence="2 3">CCFEE 5522</strain>
    </source>
</reference>
<feature type="region of interest" description="Disordered" evidence="1">
    <location>
        <begin position="1"/>
        <end position="68"/>
    </location>
</feature>
<feature type="compositionally biased region" description="Low complexity" evidence="1">
    <location>
        <begin position="1"/>
        <end position="22"/>
    </location>
</feature>
<evidence type="ECO:0000313" key="2">
    <source>
        <dbReference type="EMBL" id="KAK4543020.1"/>
    </source>
</evidence>
<evidence type="ECO:0000313" key="3">
    <source>
        <dbReference type="Proteomes" id="UP001324427"/>
    </source>
</evidence>
<gene>
    <name evidence="2" type="ORF">LTR36_006018</name>
</gene>
<sequence length="259" mass="28779">MASNSAALSYSAALSGSNASSSTPKPPPPPVQQTQQQRPHPQDHRNGTPTTHTKRPPSPHYRPQSTPANEPVYVLTLLTDQPHHDRMTALRTHYFPRHLNKLDAHLTLFHALPASHLERSIIPVLQTVASETSPFELRTAKAFRLKQGVAIAVAKHCGVVQVEAVHGRLREAWGREGFLSEQDRGGCRVHYTVMNKVDEEGEVLRALEEVQRGFTSDVGRAEGLGLWRYDRGFWRWERGFAFTATRKEGEGEAGGEGTT</sequence>
<dbReference type="Pfam" id="PF13563">
    <property type="entry name" value="2_5_RNA_ligase2"/>
    <property type="match status" value="1"/>
</dbReference>
<dbReference type="EMBL" id="JAVFHQ010000036">
    <property type="protein sequence ID" value="KAK4543020.1"/>
    <property type="molecule type" value="Genomic_DNA"/>
</dbReference>
<evidence type="ECO:0000256" key="1">
    <source>
        <dbReference type="SAM" id="MobiDB-lite"/>
    </source>
</evidence>
<dbReference type="Gene3D" id="3.90.1140.10">
    <property type="entry name" value="Cyclic phosphodiesterase"/>
    <property type="match status" value="1"/>
</dbReference>
<name>A0AAV9JDY6_9PEZI</name>
<proteinExistence type="predicted"/>
<accession>A0AAV9JDY6</accession>
<dbReference type="AlphaFoldDB" id="A0AAV9JDY6"/>
<comment type="caution">
    <text evidence="2">The sequence shown here is derived from an EMBL/GenBank/DDBJ whole genome shotgun (WGS) entry which is preliminary data.</text>
</comment>